<dbReference type="InterPro" id="IPR012677">
    <property type="entry name" value="Nucleotide-bd_a/b_plait_sf"/>
</dbReference>
<dbReference type="OrthoDB" id="417481at2759"/>
<keyword evidence="6" id="KW-1185">Reference proteome</keyword>
<dbReference type="Pfam" id="PF00076">
    <property type="entry name" value="RRM_1"/>
    <property type="match status" value="1"/>
</dbReference>
<dbReference type="PROSITE" id="PS50102">
    <property type="entry name" value="RRM"/>
    <property type="match status" value="1"/>
</dbReference>
<evidence type="ECO:0000256" key="1">
    <source>
        <dbReference type="ARBA" id="ARBA00022884"/>
    </source>
</evidence>
<reference evidence="5" key="1">
    <citation type="journal article" date="2022" name="Front. Genet.">
        <title>Chromosome-Scale Assembly of the Dendrobium nobile Genome Provides Insights Into the Molecular Mechanism of the Biosynthesis of the Medicinal Active Ingredient of Dendrobium.</title>
        <authorList>
            <person name="Xu Q."/>
            <person name="Niu S.-C."/>
            <person name="Li K.-L."/>
            <person name="Zheng P.-J."/>
            <person name="Zhang X.-J."/>
            <person name="Jia Y."/>
            <person name="Liu Y."/>
            <person name="Niu Y.-X."/>
            <person name="Yu L.-H."/>
            <person name="Chen D.-F."/>
            <person name="Zhang G.-Q."/>
        </authorList>
    </citation>
    <scope>NUCLEOTIDE SEQUENCE</scope>
    <source>
        <tissue evidence="5">Leaf</tissue>
    </source>
</reference>
<evidence type="ECO:0000313" key="6">
    <source>
        <dbReference type="Proteomes" id="UP000829196"/>
    </source>
</evidence>
<dbReference type="InterPro" id="IPR034458">
    <property type="entry name" value="EAR1-like_RRM3"/>
</dbReference>
<evidence type="ECO:0000259" key="4">
    <source>
        <dbReference type="PROSITE" id="PS50102"/>
    </source>
</evidence>
<dbReference type="EMBL" id="JAGYWB010000017">
    <property type="protein sequence ID" value="KAI0493407.1"/>
    <property type="molecule type" value="Genomic_DNA"/>
</dbReference>
<dbReference type="CDD" id="cd12530">
    <property type="entry name" value="RRM3_EAR1_like"/>
    <property type="match status" value="1"/>
</dbReference>
<dbReference type="InterPro" id="IPR000504">
    <property type="entry name" value="RRM_dom"/>
</dbReference>
<dbReference type="InterPro" id="IPR035979">
    <property type="entry name" value="RBD_domain_sf"/>
</dbReference>
<dbReference type="SUPFAM" id="SSF54928">
    <property type="entry name" value="RNA-binding domain, RBD"/>
    <property type="match status" value="2"/>
</dbReference>
<dbReference type="SMR" id="A0A8T3AAF8"/>
<feature type="domain" description="RRM" evidence="4">
    <location>
        <begin position="189"/>
        <end position="262"/>
    </location>
</feature>
<evidence type="ECO:0000256" key="2">
    <source>
        <dbReference type="PROSITE-ProRule" id="PRU00176"/>
    </source>
</evidence>
<keyword evidence="1 2" id="KW-0694">RNA-binding</keyword>
<dbReference type="Pfam" id="PF04059">
    <property type="entry name" value="RRM_2"/>
    <property type="match status" value="1"/>
</dbReference>
<evidence type="ECO:0000313" key="5">
    <source>
        <dbReference type="EMBL" id="KAI0493407.1"/>
    </source>
</evidence>
<evidence type="ECO:0000256" key="3">
    <source>
        <dbReference type="SAM" id="MobiDB-lite"/>
    </source>
</evidence>
<dbReference type="FunFam" id="3.30.70.330:FF:001402">
    <property type="entry name" value="Terminal EAR1-like 1"/>
    <property type="match status" value="1"/>
</dbReference>
<feature type="region of interest" description="Disordered" evidence="3">
    <location>
        <begin position="268"/>
        <end position="343"/>
    </location>
</feature>
<organism evidence="5 6">
    <name type="scientific">Dendrobium nobile</name>
    <name type="common">Orchid</name>
    <dbReference type="NCBI Taxonomy" id="94219"/>
    <lineage>
        <taxon>Eukaryota</taxon>
        <taxon>Viridiplantae</taxon>
        <taxon>Streptophyta</taxon>
        <taxon>Embryophyta</taxon>
        <taxon>Tracheophyta</taxon>
        <taxon>Spermatophyta</taxon>
        <taxon>Magnoliopsida</taxon>
        <taxon>Liliopsida</taxon>
        <taxon>Asparagales</taxon>
        <taxon>Orchidaceae</taxon>
        <taxon>Epidendroideae</taxon>
        <taxon>Malaxideae</taxon>
        <taxon>Dendrobiinae</taxon>
        <taxon>Dendrobium</taxon>
    </lineage>
</organism>
<sequence>MERGISGNLLDPGALEFYPANQFGSVPAQIYFPYPPPPPPLPPPAAYHPNLQLHQPLPDDGEPTRAVILSLLPPHIDEASVMAAMEAFGAVRSLDSASLTSDGSATVHFYDLRSAIAAVFEIRDQHMRQQSFLSRQYGVVPANWGVVEWPSVATDLSFSAASGGGRGLVAGQAVWAQFGSRGVDGPNQGSLFISNCDPTLPSAYLAQLFGSLGDVKEVKETIWKPQQRFIEYYDIRDAARAVSELNGKEVYGRRLVVEFSCAAGLTKRRSTGRQSRSFGQPPPRLLRTASPQSGRWVASAAATNPLSSSSSERGSNRKVGKSGREDKRGKGRQEQTALTTTAASCSSSSSSSIVVAKQQQLSSRGWKNHSRNGGDSRFQFKETMTMEEGSSPTCIMDSRTTVMIKNIPNKYSQMLLLRMLDNHCIRCNEEIGERGEEEPFSAYDFVYLPIDFNNKCNVGYGFVNLTSPEAAVRLHRAFHMQPWEVFNSRKICQVNYARLQGLEALKEHFKNSKFACDTDEYMPVVFCPPRDGKQMTEPVPVGGRGLMRRSLNLDRTCGGVGEPEPEPSDPGEAALLLQPLRTLRRTTAMELMTIGMTATSATAMRLLLVFPKLCYSYPILLKARQSRRYYPRLSLSLSLGAS</sequence>
<proteinExistence type="predicted"/>
<gene>
    <name evidence="5" type="ORF">KFK09_023523</name>
</gene>
<feature type="compositionally biased region" description="Basic and acidic residues" evidence="3">
    <location>
        <begin position="322"/>
        <end position="333"/>
    </location>
</feature>
<comment type="caution">
    <text evidence="5">The sequence shown here is derived from an EMBL/GenBank/DDBJ whole genome shotgun (WGS) entry which is preliminary data.</text>
</comment>
<dbReference type="GO" id="GO:0003723">
    <property type="term" value="F:RNA binding"/>
    <property type="evidence" value="ECO:0007669"/>
    <property type="project" value="UniProtKB-UniRule"/>
</dbReference>
<protein>
    <recommendedName>
        <fullName evidence="4">RRM domain-containing protein</fullName>
    </recommendedName>
</protein>
<dbReference type="Proteomes" id="UP000829196">
    <property type="component" value="Unassembled WGS sequence"/>
</dbReference>
<dbReference type="InterPro" id="IPR007201">
    <property type="entry name" value="Mei2-like_Rrm_C"/>
</dbReference>
<dbReference type="PANTHER" id="PTHR23189">
    <property type="entry name" value="RNA RECOGNITION MOTIF-CONTAINING"/>
    <property type="match status" value="1"/>
</dbReference>
<name>A0A8T3AAF8_DENNO</name>
<accession>A0A8T3AAF8</accession>
<dbReference type="AlphaFoldDB" id="A0A8T3AAF8"/>
<dbReference type="SMART" id="SM00360">
    <property type="entry name" value="RRM"/>
    <property type="match status" value="2"/>
</dbReference>
<dbReference type="Gene3D" id="3.30.70.330">
    <property type="match status" value="1"/>
</dbReference>